<evidence type="ECO:0000259" key="5">
    <source>
        <dbReference type="Pfam" id="PF01522"/>
    </source>
</evidence>
<evidence type="ECO:0000313" key="7">
    <source>
        <dbReference type="Proteomes" id="UP001229355"/>
    </source>
</evidence>
<sequence>MSQISTAPQHHNRFDYSAIIDRPPLNWPGGARVAVWVVPNVEHFLFDRPSSSITQLTAGFVPDVLNYSWRDFGARVGIWRLMEVMEKYGVKGTVALNSDVCDHYPRIIEAGKALGWEWMGHGTNNSTMINGQPEEEERQIIRTVIETIERRTGKKPRGWLSPGLTESHRSLDLLAEAGIEYVANWVNDEQPYPMRVKNGSMLSLPYSVEINDFAAFLEQGQSGEAFAQTMRDQFDVLYEDGANTGRVMAICLHPFLIGHPHRSKHFASALAHITSRREVWLATGGEIADWYNRNYLDQETAPVDRQYASAAARPTSASARQRAR</sequence>
<dbReference type="Proteomes" id="UP001229355">
    <property type="component" value="Chromosome 1"/>
</dbReference>
<dbReference type="Gene3D" id="3.20.20.370">
    <property type="entry name" value="Glycoside hydrolase/deacetylase"/>
    <property type="match status" value="1"/>
</dbReference>
<dbReference type="InterPro" id="IPR011330">
    <property type="entry name" value="Glyco_hydro/deAcase_b/a-brl"/>
</dbReference>
<evidence type="ECO:0000313" key="6">
    <source>
        <dbReference type="EMBL" id="WEX86729.1"/>
    </source>
</evidence>
<comment type="function">
    <text evidence="1">Is involved in generating a small heat-stable compound (Nod), an acylated oligomer of N-acetylglucosamine, that stimulates mitosis in various plant protoplasts.</text>
</comment>
<feature type="domain" description="NodB homology" evidence="5">
    <location>
        <begin position="77"/>
        <end position="182"/>
    </location>
</feature>
<reference evidence="6 7" key="1">
    <citation type="submission" date="2023-03" db="EMBL/GenBank/DDBJ databases">
        <authorList>
            <person name="Kaur S."/>
            <person name="Espinosa-Saiz D."/>
            <person name="Velazquez E."/>
            <person name="Menendez E."/>
            <person name="diCenzo G.C."/>
        </authorList>
    </citation>
    <scope>NUCLEOTIDE SEQUENCE [LARGE SCALE GENOMIC DNA]</scope>
    <source>
        <strain evidence="6 7">LMG 24692</strain>
    </source>
</reference>
<dbReference type="InterPro" id="IPR002509">
    <property type="entry name" value="NODB_dom"/>
</dbReference>
<gene>
    <name evidence="6" type="ORF">PZN02_003055</name>
</gene>
<dbReference type="PANTHER" id="PTHR43123">
    <property type="entry name" value="POLYSACCHARIDE DEACETYLASE-RELATED"/>
    <property type="match status" value="1"/>
</dbReference>
<dbReference type="PANTHER" id="PTHR43123:SF4">
    <property type="entry name" value="POLYSACCHARIDE DEACETYLASE"/>
    <property type="match status" value="1"/>
</dbReference>
<dbReference type="Pfam" id="PF01522">
    <property type="entry name" value="Polysacc_deac_1"/>
    <property type="match status" value="1"/>
</dbReference>
<dbReference type="SUPFAM" id="SSF88713">
    <property type="entry name" value="Glycoside hydrolase/deacetylase"/>
    <property type="match status" value="1"/>
</dbReference>
<evidence type="ECO:0000256" key="4">
    <source>
        <dbReference type="ARBA" id="ARBA00032976"/>
    </source>
</evidence>
<name>A0ABY8D770_9HYPH</name>
<evidence type="ECO:0000256" key="3">
    <source>
        <dbReference type="ARBA" id="ARBA00020071"/>
    </source>
</evidence>
<dbReference type="RefSeq" id="WP_280658796.1">
    <property type="nucleotide sequence ID" value="NZ_CP120373.1"/>
</dbReference>
<dbReference type="EMBL" id="CP120373">
    <property type="protein sequence ID" value="WEX86729.1"/>
    <property type="molecule type" value="Genomic_DNA"/>
</dbReference>
<protein>
    <recommendedName>
        <fullName evidence="3">Chitooligosaccharide deacetylase</fullName>
    </recommendedName>
    <alternativeName>
        <fullName evidence="4">Nodulation protein B</fullName>
    </alternativeName>
</protein>
<accession>A0ABY8D770</accession>
<proteinExistence type="inferred from homology"/>
<dbReference type="CDD" id="cd10979">
    <property type="entry name" value="CE4_PuuE_like"/>
    <property type="match status" value="1"/>
</dbReference>
<keyword evidence="7" id="KW-1185">Reference proteome</keyword>
<organism evidence="6 7">
    <name type="scientific">Sinorhizobium garamanticum</name>
    <dbReference type="NCBI Taxonomy" id="680247"/>
    <lineage>
        <taxon>Bacteria</taxon>
        <taxon>Pseudomonadati</taxon>
        <taxon>Pseudomonadota</taxon>
        <taxon>Alphaproteobacteria</taxon>
        <taxon>Hyphomicrobiales</taxon>
        <taxon>Rhizobiaceae</taxon>
        <taxon>Sinorhizobium/Ensifer group</taxon>
        <taxon>Sinorhizobium</taxon>
    </lineage>
</organism>
<evidence type="ECO:0000256" key="2">
    <source>
        <dbReference type="ARBA" id="ARBA00010973"/>
    </source>
</evidence>
<evidence type="ECO:0000256" key="1">
    <source>
        <dbReference type="ARBA" id="ARBA00003236"/>
    </source>
</evidence>
<comment type="similarity">
    <text evidence="2">Belongs to the polysaccharide deacetylase family.</text>
</comment>